<dbReference type="PANTHER" id="PTHR36434">
    <property type="entry name" value="MEMBRANE PROTEASE YUGP-RELATED"/>
    <property type="match status" value="1"/>
</dbReference>
<dbReference type="OrthoDB" id="9784298at2"/>
<dbReference type="Proteomes" id="UP000288812">
    <property type="component" value="Unassembled WGS sequence"/>
</dbReference>
<comment type="caution">
    <text evidence="2">The sequence shown here is derived from an EMBL/GenBank/DDBJ whole genome shotgun (WGS) entry which is preliminary data.</text>
</comment>
<evidence type="ECO:0000313" key="3">
    <source>
        <dbReference type="Proteomes" id="UP000288812"/>
    </source>
</evidence>
<dbReference type="Pfam" id="PF04298">
    <property type="entry name" value="Zn_peptidase_2"/>
    <property type="match status" value="1"/>
</dbReference>
<proteinExistence type="predicted"/>
<feature type="transmembrane region" description="Helical" evidence="1">
    <location>
        <begin position="6"/>
        <end position="25"/>
    </location>
</feature>
<keyword evidence="1" id="KW-0812">Transmembrane</keyword>
<accession>A0A437S6X9</accession>
<feature type="transmembrane region" description="Helical" evidence="1">
    <location>
        <begin position="136"/>
        <end position="166"/>
    </location>
</feature>
<dbReference type="PANTHER" id="PTHR36434:SF1">
    <property type="entry name" value="MEMBRANE PROTEASE YUGP-RELATED"/>
    <property type="match status" value="1"/>
</dbReference>
<sequence length="229" mass="25240">MFSYGIYNYQYLIYILPGLILSLYAQSKIKSAYEKYKKVDSGTGLTGAEVARIIMDRNGLRDIEILETKGVLSDNYNPSNKTLNLSREVYYGRSVASLSIAAHEVGHALQDATEYFPLKIRSFLVPAATIGSNLSFFFIILGLFSSVFFVKLGVALFALAVLFQIVTLPVEFNASSRAEDELSNSILAPEMMVGTKKVLSAAALTYVAATLVAVLELLRLLSIVQDRRN</sequence>
<evidence type="ECO:0000256" key="1">
    <source>
        <dbReference type="SAM" id="Phobius"/>
    </source>
</evidence>
<gene>
    <name evidence="2" type="ORF">EF514_05430</name>
</gene>
<keyword evidence="1" id="KW-1133">Transmembrane helix</keyword>
<reference evidence="2 3" key="1">
    <citation type="submission" date="2018-11" db="EMBL/GenBank/DDBJ databases">
        <title>Genome sequencing and assembly of Anaerosphaera sp. nov., GS7-6-2.</title>
        <authorList>
            <person name="Rettenmaier R."/>
            <person name="Liebl W."/>
            <person name="Zverlov V."/>
        </authorList>
    </citation>
    <scope>NUCLEOTIDE SEQUENCE [LARGE SCALE GENOMIC DNA]</scope>
    <source>
        <strain evidence="2 3">GS7-6-2</strain>
    </source>
</reference>
<protein>
    <submittedName>
        <fullName evidence="2">Zinc metallopeptidase</fullName>
    </submittedName>
</protein>
<dbReference type="EMBL" id="RLIH01000006">
    <property type="protein sequence ID" value="RVU54762.1"/>
    <property type="molecule type" value="Genomic_DNA"/>
</dbReference>
<evidence type="ECO:0000313" key="2">
    <source>
        <dbReference type="EMBL" id="RVU54762.1"/>
    </source>
</evidence>
<feature type="transmembrane region" description="Helical" evidence="1">
    <location>
        <begin position="198"/>
        <end position="218"/>
    </location>
</feature>
<keyword evidence="3" id="KW-1185">Reference proteome</keyword>
<organism evidence="2 3">
    <name type="scientific">Anaerosphaera multitolerans</name>
    <dbReference type="NCBI Taxonomy" id="2487351"/>
    <lineage>
        <taxon>Bacteria</taxon>
        <taxon>Bacillati</taxon>
        <taxon>Bacillota</taxon>
        <taxon>Tissierellia</taxon>
        <taxon>Tissierellales</taxon>
        <taxon>Peptoniphilaceae</taxon>
        <taxon>Anaerosphaera</taxon>
    </lineage>
</organism>
<dbReference type="InterPro" id="IPR007395">
    <property type="entry name" value="Zn_peptidase_2"/>
</dbReference>
<keyword evidence="1" id="KW-0472">Membrane</keyword>
<name>A0A437S6X9_9FIRM</name>
<dbReference type="RefSeq" id="WP_127724415.1">
    <property type="nucleotide sequence ID" value="NZ_RLIH01000006.1"/>
</dbReference>
<dbReference type="AlphaFoldDB" id="A0A437S6X9"/>